<dbReference type="Pfam" id="PF12756">
    <property type="entry name" value="zf-C2H2_2"/>
    <property type="match status" value="1"/>
</dbReference>
<dbReference type="Gene3D" id="3.30.559.10">
    <property type="entry name" value="Chloramphenicol acetyltransferase-like domain"/>
    <property type="match status" value="1"/>
</dbReference>
<dbReference type="Proteomes" id="UP001338125">
    <property type="component" value="Unassembled WGS sequence"/>
</dbReference>
<evidence type="ECO:0000259" key="2">
    <source>
        <dbReference type="Pfam" id="PF00668"/>
    </source>
</evidence>
<evidence type="ECO:0000256" key="1">
    <source>
        <dbReference type="ARBA" id="ARBA00029454"/>
    </source>
</evidence>
<proteinExistence type="inferred from homology"/>
<comment type="caution">
    <text evidence="4">The sequence shown here is derived from an EMBL/GenBank/DDBJ whole genome shotgun (WGS) entry which is preliminary data.</text>
</comment>
<reference evidence="4 5" key="1">
    <citation type="submission" date="2024-01" db="EMBL/GenBank/DDBJ databases">
        <title>Complete genome of Cladobotryum mycophilum ATHUM6906.</title>
        <authorList>
            <person name="Christinaki A.C."/>
            <person name="Myridakis A.I."/>
            <person name="Kouvelis V.N."/>
        </authorList>
    </citation>
    <scope>NUCLEOTIDE SEQUENCE [LARGE SCALE GENOMIC DNA]</scope>
    <source>
        <strain evidence="4 5">ATHUM6906</strain>
    </source>
</reference>
<dbReference type="InterPro" id="IPR041661">
    <property type="entry name" value="ZN622/Rei1/Reh1_Znf-C2H2"/>
</dbReference>
<dbReference type="Pfam" id="PF00668">
    <property type="entry name" value="Condensation"/>
    <property type="match status" value="1"/>
</dbReference>
<dbReference type="PANTHER" id="PTHR45398:SF1">
    <property type="entry name" value="ENZYME, PUTATIVE (JCVI)-RELATED"/>
    <property type="match status" value="1"/>
</dbReference>
<evidence type="ECO:0000313" key="5">
    <source>
        <dbReference type="Proteomes" id="UP001338125"/>
    </source>
</evidence>
<evidence type="ECO:0000259" key="3">
    <source>
        <dbReference type="Pfam" id="PF12756"/>
    </source>
</evidence>
<evidence type="ECO:0000313" key="4">
    <source>
        <dbReference type="EMBL" id="KAK5991821.1"/>
    </source>
</evidence>
<dbReference type="EMBL" id="JAVFKD010000012">
    <property type="protein sequence ID" value="KAK5991821.1"/>
    <property type="molecule type" value="Genomic_DNA"/>
</dbReference>
<accession>A0ABR0SJC3</accession>
<keyword evidence="5" id="KW-1185">Reference proteome</keyword>
<feature type="domain" description="Condensation" evidence="2">
    <location>
        <begin position="3"/>
        <end position="245"/>
    </location>
</feature>
<organism evidence="4 5">
    <name type="scientific">Cladobotryum mycophilum</name>
    <dbReference type="NCBI Taxonomy" id="491253"/>
    <lineage>
        <taxon>Eukaryota</taxon>
        <taxon>Fungi</taxon>
        <taxon>Dikarya</taxon>
        <taxon>Ascomycota</taxon>
        <taxon>Pezizomycotina</taxon>
        <taxon>Sordariomycetes</taxon>
        <taxon>Hypocreomycetidae</taxon>
        <taxon>Hypocreales</taxon>
        <taxon>Hypocreaceae</taxon>
        <taxon>Cladobotryum</taxon>
    </lineage>
</organism>
<comment type="similarity">
    <text evidence="1">Belongs to the NRP synthetase family.</text>
</comment>
<sequence length="524" mass="58535">MEQHHVLEDAASSSTMMEELSHLYRGQILTEVAVPFSNYVSTLQNSYSGAADKRYWCEYLRDLSPCLLPQSSAMLPTDGRRLLSAIIELDHPERIAEFCAAHDTTIAILFKSLWAATLHLITNLTDISFGYFVSVRNAPGVTANGAIGLYLSMLIQRVRIHSDSKLSDILQVIGKDYSQALTHQFHSLDALDAPTPSQAFSTLVNHRRHSKEQAKDIGTIAFKEVEASDGMDFDTVFEIDEFNNNLKATLTVYNLRMRVAEPGTVVLPPSALPNTETVVDTENNMHLDDETENSATELFTKLEFNPKQCLFCSVENSTFDDNLAHMSKAHSFAIPCQDYLTVDLETLVGYLHLVIYGYSECILCTTRRSTVEGIQHHMTAKGHCRFNVASDIAEFYEIPALGYYADEELLRLPSGKILSHCTRETRPAASRTARQSIARDLEPTIMPSATPPHESELALTQDNNTTVASSTQLSRLTRGDQQSLAHLATMRYNHCLQQVPDILINQGGKKNTHNLNLRKRETLP</sequence>
<protein>
    <submittedName>
        <fullName evidence="4">Core trichothecene cluster (CTC) protein 15</fullName>
    </submittedName>
</protein>
<name>A0ABR0SJC3_9HYPO</name>
<dbReference type="InterPro" id="IPR001242">
    <property type="entry name" value="Condensation_dom"/>
</dbReference>
<dbReference type="SUPFAM" id="SSF52777">
    <property type="entry name" value="CoA-dependent acyltransferases"/>
    <property type="match status" value="2"/>
</dbReference>
<dbReference type="PANTHER" id="PTHR45398">
    <property type="match status" value="1"/>
</dbReference>
<dbReference type="InterPro" id="IPR023213">
    <property type="entry name" value="CAT-like_dom_sf"/>
</dbReference>
<feature type="domain" description="ZN622/Rei1/Reh1 zinc finger C2H2-type" evidence="3">
    <location>
        <begin position="308"/>
        <end position="398"/>
    </location>
</feature>
<dbReference type="Gene3D" id="3.30.559.30">
    <property type="entry name" value="Nonribosomal peptide synthetase, condensation domain"/>
    <property type="match status" value="1"/>
</dbReference>
<gene>
    <name evidence="4" type="ORF">PT974_05207</name>
</gene>